<organism evidence="1">
    <name type="scientific">Arundo donax</name>
    <name type="common">Giant reed</name>
    <name type="synonym">Donax arundinaceus</name>
    <dbReference type="NCBI Taxonomy" id="35708"/>
    <lineage>
        <taxon>Eukaryota</taxon>
        <taxon>Viridiplantae</taxon>
        <taxon>Streptophyta</taxon>
        <taxon>Embryophyta</taxon>
        <taxon>Tracheophyta</taxon>
        <taxon>Spermatophyta</taxon>
        <taxon>Magnoliopsida</taxon>
        <taxon>Liliopsida</taxon>
        <taxon>Poales</taxon>
        <taxon>Poaceae</taxon>
        <taxon>PACMAD clade</taxon>
        <taxon>Arundinoideae</taxon>
        <taxon>Arundineae</taxon>
        <taxon>Arundo</taxon>
    </lineage>
</organism>
<name>A0A0A9AGH3_ARUDO</name>
<dbReference type="EMBL" id="GBRH01247116">
    <property type="protein sequence ID" value="JAD50779.1"/>
    <property type="molecule type" value="Transcribed_RNA"/>
</dbReference>
<proteinExistence type="predicted"/>
<sequence>MQQINGEFGNISFMISIHKIICILLHQVTKQCRYGQN</sequence>
<protein>
    <submittedName>
        <fullName evidence="1">Uncharacterized protein</fullName>
    </submittedName>
</protein>
<reference evidence="1" key="2">
    <citation type="journal article" date="2015" name="Data Brief">
        <title>Shoot transcriptome of the giant reed, Arundo donax.</title>
        <authorList>
            <person name="Barrero R.A."/>
            <person name="Guerrero F.D."/>
            <person name="Moolhuijzen P."/>
            <person name="Goolsby J.A."/>
            <person name="Tidwell J."/>
            <person name="Bellgard S.E."/>
            <person name="Bellgard M.I."/>
        </authorList>
    </citation>
    <scope>NUCLEOTIDE SEQUENCE</scope>
    <source>
        <tissue evidence="1">Shoot tissue taken approximately 20 cm above the soil surface</tissue>
    </source>
</reference>
<reference evidence="1" key="1">
    <citation type="submission" date="2014-09" db="EMBL/GenBank/DDBJ databases">
        <authorList>
            <person name="Magalhaes I.L.F."/>
            <person name="Oliveira U."/>
            <person name="Santos F.R."/>
            <person name="Vidigal T.H.D.A."/>
            <person name="Brescovit A.D."/>
            <person name="Santos A.J."/>
        </authorList>
    </citation>
    <scope>NUCLEOTIDE SEQUENCE</scope>
    <source>
        <tissue evidence="1">Shoot tissue taken approximately 20 cm above the soil surface</tissue>
    </source>
</reference>
<accession>A0A0A9AGH3</accession>
<dbReference type="AlphaFoldDB" id="A0A0A9AGH3"/>
<evidence type="ECO:0000313" key="1">
    <source>
        <dbReference type="EMBL" id="JAD50779.1"/>
    </source>
</evidence>